<evidence type="ECO:0000313" key="2">
    <source>
        <dbReference type="Proteomes" id="UP001732700"/>
    </source>
</evidence>
<evidence type="ECO:0000313" key="1">
    <source>
        <dbReference type="EnsemblPlants" id="AVESA.00010b.r2.2AG0237650.1.CDS"/>
    </source>
</evidence>
<reference evidence="1" key="1">
    <citation type="submission" date="2021-05" db="EMBL/GenBank/DDBJ databases">
        <authorList>
            <person name="Scholz U."/>
            <person name="Mascher M."/>
            <person name="Fiebig A."/>
        </authorList>
    </citation>
    <scope>NUCLEOTIDE SEQUENCE [LARGE SCALE GENOMIC DNA]</scope>
</reference>
<keyword evidence="2" id="KW-1185">Reference proteome</keyword>
<dbReference type="EnsemblPlants" id="AVESA.00010b.r2.2AG0237650.1">
    <property type="protein sequence ID" value="AVESA.00010b.r2.2AG0237650.1.CDS"/>
    <property type="gene ID" value="AVESA.00010b.r2.2AG0237650"/>
</dbReference>
<organism evidence="1 2">
    <name type="scientific">Avena sativa</name>
    <name type="common">Oat</name>
    <dbReference type="NCBI Taxonomy" id="4498"/>
    <lineage>
        <taxon>Eukaryota</taxon>
        <taxon>Viridiplantae</taxon>
        <taxon>Streptophyta</taxon>
        <taxon>Embryophyta</taxon>
        <taxon>Tracheophyta</taxon>
        <taxon>Spermatophyta</taxon>
        <taxon>Magnoliopsida</taxon>
        <taxon>Liliopsida</taxon>
        <taxon>Poales</taxon>
        <taxon>Poaceae</taxon>
        <taxon>BOP clade</taxon>
        <taxon>Pooideae</taxon>
        <taxon>Poodae</taxon>
        <taxon>Poeae</taxon>
        <taxon>Poeae Chloroplast Group 1 (Aveneae type)</taxon>
        <taxon>Aveninae</taxon>
        <taxon>Avena</taxon>
    </lineage>
</organism>
<accession>A0ACD5UFA1</accession>
<dbReference type="Proteomes" id="UP001732700">
    <property type="component" value="Chromosome 2A"/>
</dbReference>
<sequence length="485" mass="56648">MADARSSCGVSRKHLGKEKSPAPGTSSRGEMSPKQREKVHTCSIPQKHNAKEKMRPPDRLRRGTQGPVSMTEASVAGEKKQHSRSNTSSYPTKRSTPQLKTRASSRSSNASTSRPVDPHDRGNSADAAEEQRQIKIGKDMEDIIQKLNELGLGEDIDFEEHYGHLTLLPKYIYTNTRIHQSGADLVHMDIRHAVYRIRSYKLSHGLSKHELCRDEMEDCPMDLFDKEEFPSDFLREMDYFMFFEREGVLDWYFHPELCELACLNDYQRLVLRNHLDHDDYEYFDWEGYMRDCHTYETEHEYIEYFETLLSELKWLKNCLPIINIASPIADRICTRGIYHATKIATRFTKMTSHLAFFGFFECFAYMSIEATWCDASEGLFFEIWKRVTQEKKSLRDAVKEVYKLNKFMSRQDFMKYTVEEDDLIILEKGFQICMRGVTKDVSEDEARELIAEAVKKESIKPKFYHEYIRKKIEIARSVGLNTTED</sequence>
<proteinExistence type="predicted"/>
<reference evidence="1" key="2">
    <citation type="submission" date="2025-09" db="UniProtKB">
        <authorList>
            <consortium name="EnsemblPlants"/>
        </authorList>
    </citation>
    <scope>IDENTIFICATION</scope>
</reference>
<protein>
    <submittedName>
        <fullName evidence="1">Uncharacterized protein</fullName>
    </submittedName>
</protein>
<name>A0ACD5UFA1_AVESA</name>